<dbReference type="PROSITE" id="PS00460">
    <property type="entry name" value="GLUTATHIONE_PEROXID_1"/>
    <property type="match status" value="1"/>
</dbReference>
<protein>
    <recommendedName>
        <fullName evidence="5">Glutathione peroxidase</fullName>
    </recommendedName>
</protein>
<evidence type="ECO:0000256" key="3">
    <source>
        <dbReference type="ARBA" id="ARBA00023002"/>
    </source>
</evidence>
<keyword evidence="2 5" id="KW-0575">Peroxidase</keyword>
<dbReference type="Pfam" id="PF00255">
    <property type="entry name" value="GSHPx"/>
    <property type="match status" value="1"/>
</dbReference>
<dbReference type="EMBL" id="JAHHGM010000027">
    <property type="protein sequence ID" value="MBT2991108.1"/>
    <property type="molecule type" value="Genomic_DNA"/>
</dbReference>
<dbReference type="PROSITE" id="PS51355">
    <property type="entry name" value="GLUTATHIONE_PEROXID_3"/>
    <property type="match status" value="1"/>
</dbReference>
<dbReference type="CDD" id="cd00340">
    <property type="entry name" value="GSH_Peroxidase"/>
    <property type="match status" value="1"/>
</dbReference>
<comment type="caution">
    <text evidence="6">The sequence shown here is derived from an EMBL/GenBank/DDBJ whole genome shotgun (WGS) entry which is preliminary data.</text>
</comment>
<dbReference type="Proteomes" id="UP000770889">
    <property type="component" value="Unassembled WGS sequence"/>
</dbReference>
<evidence type="ECO:0000313" key="7">
    <source>
        <dbReference type="Proteomes" id="UP000770889"/>
    </source>
</evidence>
<organism evidence="6 7">
    <name type="scientific">Candidatus Thiodiazotropha taylori</name>
    <dbReference type="NCBI Taxonomy" id="2792791"/>
    <lineage>
        <taxon>Bacteria</taxon>
        <taxon>Pseudomonadati</taxon>
        <taxon>Pseudomonadota</taxon>
        <taxon>Gammaproteobacteria</taxon>
        <taxon>Chromatiales</taxon>
        <taxon>Sedimenticolaceae</taxon>
        <taxon>Candidatus Thiodiazotropha</taxon>
    </lineage>
</organism>
<evidence type="ECO:0000256" key="4">
    <source>
        <dbReference type="PIRSR" id="PIRSR000303-1"/>
    </source>
</evidence>
<dbReference type="AlphaFoldDB" id="A0A944MBZ4"/>
<evidence type="ECO:0000256" key="5">
    <source>
        <dbReference type="RuleBase" id="RU000499"/>
    </source>
</evidence>
<evidence type="ECO:0000256" key="1">
    <source>
        <dbReference type="ARBA" id="ARBA00006926"/>
    </source>
</evidence>
<accession>A0A944MBZ4</accession>
<gene>
    <name evidence="6" type="ORF">KME65_19280</name>
</gene>
<dbReference type="GO" id="GO:0034599">
    <property type="term" value="P:cellular response to oxidative stress"/>
    <property type="evidence" value="ECO:0007669"/>
    <property type="project" value="TreeGrafter"/>
</dbReference>
<sequence>MTTQISNQRSVGYLTLVTLAFFLLTPTPGQAERDKSSICNEESDYSKRQLNSDQVDYLCETHRGKVILVVNTASRCAFTDQYEGLEMLYSRYRERGLVVLGFPSNDFGNQEPGSEGSIKTFCRLTYGVQFPMYAKSRVTGDNADPFYRALSEAAGTPPRWNFHKYLIDRDGRLAGSYNSFVAPESNTLIQAIEGLL</sequence>
<keyword evidence="3 5" id="KW-0560">Oxidoreductase</keyword>
<dbReference type="PIRSF" id="PIRSF000303">
    <property type="entry name" value="Glutathion_perox"/>
    <property type="match status" value="1"/>
</dbReference>
<reference evidence="6 7" key="1">
    <citation type="submission" date="2021-05" db="EMBL/GenBank/DDBJ databases">
        <title>Genetic and Functional Diversity in Clade A Lucinid endosymbionts from the Bahamas.</title>
        <authorList>
            <person name="Giani N.M."/>
            <person name="Engel A.S."/>
            <person name="Campbell B.J."/>
        </authorList>
    </citation>
    <scope>NUCLEOTIDE SEQUENCE [LARGE SCALE GENOMIC DNA]</scope>
    <source>
        <strain evidence="6">LUC16012Gg_MoonRockCtena</strain>
    </source>
</reference>
<dbReference type="SUPFAM" id="SSF52833">
    <property type="entry name" value="Thioredoxin-like"/>
    <property type="match status" value="1"/>
</dbReference>
<comment type="similarity">
    <text evidence="1 5">Belongs to the glutathione peroxidase family.</text>
</comment>
<proteinExistence type="inferred from homology"/>
<dbReference type="InterPro" id="IPR036249">
    <property type="entry name" value="Thioredoxin-like_sf"/>
</dbReference>
<dbReference type="PANTHER" id="PTHR11592:SF44">
    <property type="entry name" value="GLUTATHIONE PEROXIDASE"/>
    <property type="match status" value="1"/>
</dbReference>
<feature type="active site" evidence="4">
    <location>
        <position position="76"/>
    </location>
</feature>
<name>A0A944MBZ4_9GAMM</name>
<dbReference type="InterPro" id="IPR000889">
    <property type="entry name" value="Glutathione_peroxidase"/>
</dbReference>
<evidence type="ECO:0000256" key="2">
    <source>
        <dbReference type="ARBA" id="ARBA00022559"/>
    </source>
</evidence>
<dbReference type="PANTHER" id="PTHR11592">
    <property type="entry name" value="GLUTATHIONE PEROXIDASE"/>
    <property type="match status" value="1"/>
</dbReference>
<evidence type="ECO:0000313" key="6">
    <source>
        <dbReference type="EMBL" id="MBT2991108.1"/>
    </source>
</evidence>
<dbReference type="Gene3D" id="3.40.30.10">
    <property type="entry name" value="Glutaredoxin"/>
    <property type="match status" value="1"/>
</dbReference>
<dbReference type="GO" id="GO:0004601">
    <property type="term" value="F:peroxidase activity"/>
    <property type="evidence" value="ECO:0007669"/>
    <property type="project" value="UniProtKB-KW"/>
</dbReference>
<dbReference type="InterPro" id="IPR029759">
    <property type="entry name" value="GPX_AS"/>
</dbReference>
<dbReference type="PRINTS" id="PR01011">
    <property type="entry name" value="GLUTPROXDASE"/>
</dbReference>